<dbReference type="InterPro" id="IPR011009">
    <property type="entry name" value="Kinase-like_dom_sf"/>
</dbReference>
<dbReference type="InterPro" id="IPR002575">
    <property type="entry name" value="Aminoglycoside_PTrfase"/>
</dbReference>
<dbReference type="Proteomes" id="UP000236742">
    <property type="component" value="Unassembled WGS sequence"/>
</dbReference>
<evidence type="ECO:0000313" key="3">
    <source>
        <dbReference type="Proteomes" id="UP000236742"/>
    </source>
</evidence>
<dbReference type="SUPFAM" id="SSF56112">
    <property type="entry name" value="Protein kinase-like (PK-like)"/>
    <property type="match status" value="1"/>
</dbReference>
<organism evidence="2 3">
    <name type="scientific">Jhaorihella thermophila</name>
    <dbReference type="NCBI Taxonomy" id="488547"/>
    <lineage>
        <taxon>Bacteria</taxon>
        <taxon>Pseudomonadati</taxon>
        <taxon>Pseudomonadota</taxon>
        <taxon>Alphaproteobacteria</taxon>
        <taxon>Rhodobacterales</taxon>
        <taxon>Paracoccaceae</taxon>
        <taxon>Jhaorihella</taxon>
    </lineage>
</organism>
<feature type="domain" description="Aminoglycoside phosphotransferase" evidence="1">
    <location>
        <begin position="37"/>
        <end position="264"/>
    </location>
</feature>
<keyword evidence="3" id="KW-1185">Reference proteome</keyword>
<dbReference type="EMBL" id="FNVD01000003">
    <property type="protein sequence ID" value="SEF69898.1"/>
    <property type="molecule type" value="Genomic_DNA"/>
</dbReference>
<dbReference type="Gene3D" id="3.90.1200.10">
    <property type="match status" value="1"/>
</dbReference>
<accession>A0A1H5U614</accession>
<keyword evidence="2" id="KW-0808">Transferase</keyword>
<evidence type="ECO:0000259" key="1">
    <source>
        <dbReference type="Pfam" id="PF01636"/>
    </source>
</evidence>
<sequence>MQENEARSQAESDPPAWLWQRLLSKGIVSGRGAPVALGGGRSNKVWRIDPEDTGREKNSSRCMSTLVLKLFRSEGRTPLFANDATLETLCLRALAGTGLAPRLIAEGGWTRNRWIVYAHVPGATWRKEPAIVARILTDLHRIVPPVGLPRGRNGSHDLVRQTRTMLADCRSDDAARLRELQPAGAVAPVGHVGLVHGDPVPGNIVIHDGRAVLIDWQSPCLGDPCEDLAIFLSPAMQSVYRKAPLSPEEVSTFLAAYGDKRTVWRYFALRPWFHWRMAAYCLWREEQGCADYREGLRLELEALAAARAGDCMSG</sequence>
<evidence type="ECO:0000313" key="2">
    <source>
        <dbReference type="EMBL" id="SEF69898.1"/>
    </source>
</evidence>
<dbReference type="RefSeq" id="WP_380218829.1">
    <property type="nucleotide sequence ID" value="NZ_JBHSVS010000007.1"/>
</dbReference>
<reference evidence="2 3" key="1">
    <citation type="submission" date="2016-10" db="EMBL/GenBank/DDBJ databases">
        <authorList>
            <person name="de Groot N.N."/>
        </authorList>
    </citation>
    <scope>NUCLEOTIDE SEQUENCE [LARGE SCALE GENOMIC DNA]</scope>
    <source>
        <strain evidence="2 3">DSM 23413</strain>
    </source>
</reference>
<proteinExistence type="predicted"/>
<dbReference type="GO" id="GO:0016740">
    <property type="term" value="F:transferase activity"/>
    <property type="evidence" value="ECO:0007669"/>
    <property type="project" value="UniProtKB-KW"/>
</dbReference>
<gene>
    <name evidence="2" type="ORF">SAMN05421751_103203</name>
</gene>
<dbReference type="AlphaFoldDB" id="A0A1H5U614"/>
<name>A0A1H5U614_9RHOB</name>
<protein>
    <submittedName>
        <fullName evidence="2">Phosphotransferase enzyme family protein</fullName>
    </submittedName>
</protein>
<dbReference type="Pfam" id="PF01636">
    <property type="entry name" value="APH"/>
    <property type="match status" value="1"/>
</dbReference>